<evidence type="ECO:0000256" key="1">
    <source>
        <dbReference type="ARBA" id="ARBA00011079"/>
    </source>
</evidence>
<dbReference type="InterPro" id="IPR017441">
    <property type="entry name" value="Protein_kinase_ATP_BS"/>
</dbReference>
<evidence type="ECO:0000256" key="9">
    <source>
        <dbReference type="SAM" id="MobiDB-lite"/>
    </source>
</evidence>
<dbReference type="GO" id="GO:0006508">
    <property type="term" value="P:proteolysis"/>
    <property type="evidence" value="ECO:0007669"/>
    <property type="project" value="UniProtKB-KW"/>
</dbReference>
<accession>A0A7R9G4A8</accession>
<dbReference type="PROSITE" id="PS50011">
    <property type="entry name" value="PROTEIN_KINASE_DOM"/>
    <property type="match status" value="1"/>
</dbReference>
<dbReference type="InterPro" id="IPR011009">
    <property type="entry name" value="Kinase-like_dom_sf"/>
</dbReference>
<feature type="region of interest" description="Disordered" evidence="9">
    <location>
        <begin position="509"/>
        <end position="552"/>
    </location>
</feature>
<dbReference type="PANTHER" id="PTHR11010">
    <property type="entry name" value="PROTEASE S28 PRO-X CARBOXYPEPTIDASE-RELATED"/>
    <property type="match status" value="1"/>
</dbReference>
<dbReference type="Gene3D" id="2.60.200.20">
    <property type="match status" value="1"/>
</dbReference>
<name>A0A7R9G4A8_TIMSH</name>
<dbReference type="InterPro" id="IPR029058">
    <property type="entry name" value="AB_hydrolase_fold"/>
</dbReference>
<dbReference type="SUPFAM" id="SSF56112">
    <property type="entry name" value="Protein kinase-like (PK-like)"/>
    <property type="match status" value="1"/>
</dbReference>
<dbReference type="InterPro" id="IPR000719">
    <property type="entry name" value="Prot_kinase_dom"/>
</dbReference>
<keyword evidence="4 8" id="KW-0547">Nucleotide-binding</keyword>
<dbReference type="GO" id="GO:0070008">
    <property type="term" value="F:serine-type exopeptidase activity"/>
    <property type="evidence" value="ECO:0007669"/>
    <property type="project" value="InterPro"/>
</dbReference>
<dbReference type="EMBL" id="OC005138">
    <property type="protein sequence ID" value="CAD7265132.1"/>
    <property type="molecule type" value="Genomic_DNA"/>
</dbReference>
<keyword evidence="5" id="KW-0378">Hydrolase</keyword>
<dbReference type="GO" id="GO:0004672">
    <property type="term" value="F:protein kinase activity"/>
    <property type="evidence" value="ECO:0007669"/>
    <property type="project" value="InterPro"/>
</dbReference>
<dbReference type="PROSITE" id="PS00108">
    <property type="entry name" value="PROTEIN_KINASE_ST"/>
    <property type="match status" value="1"/>
</dbReference>
<dbReference type="Gene3D" id="1.20.120.980">
    <property type="entry name" value="Serine carboxypeptidase S28, SKS domain"/>
    <property type="match status" value="1"/>
</dbReference>
<evidence type="ECO:0000256" key="8">
    <source>
        <dbReference type="PROSITE-ProRule" id="PRU10141"/>
    </source>
</evidence>
<proteinExistence type="inferred from homology"/>
<feature type="domain" description="Protein kinase" evidence="10">
    <location>
        <begin position="241"/>
        <end position="489"/>
    </location>
</feature>
<dbReference type="Pfam" id="PF00069">
    <property type="entry name" value="Pkinase"/>
    <property type="match status" value="1"/>
</dbReference>
<dbReference type="AlphaFoldDB" id="A0A7R9G4A8"/>
<dbReference type="InterPro" id="IPR008758">
    <property type="entry name" value="Peptidase_S28"/>
</dbReference>
<evidence type="ECO:0000259" key="11">
    <source>
        <dbReference type="PROSITE" id="PS50042"/>
    </source>
</evidence>
<evidence type="ECO:0000256" key="6">
    <source>
        <dbReference type="ARBA" id="ARBA00022840"/>
    </source>
</evidence>
<dbReference type="PROSITE" id="PS00107">
    <property type="entry name" value="PROTEIN_KINASE_ATP"/>
    <property type="match status" value="1"/>
</dbReference>
<evidence type="ECO:0000256" key="4">
    <source>
        <dbReference type="ARBA" id="ARBA00022741"/>
    </source>
</evidence>
<organism evidence="12">
    <name type="scientific">Timema shepardi</name>
    <name type="common">Walking stick</name>
    <dbReference type="NCBI Taxonomy" id="629360"/>
    <lineage>
        <taxon>Eukaryota</taxon>
        <taxon>Metazoa</taxon>
        <taxon>Ecdysozoa</taxon>
        <taxon>Arthropoda</taxon>
        <taxon>Hexapoda</taxon>
        <taxon>Insecta</taxon>
        <taxon>Pterygota</taxon>
        <taxon>Neoptera</taxon>
        <taxon>Polyneoptera</taxon>
        <taxon>Phasmatodea</taxon>
        <taxon>Timematodea</taxon>
        <taxon>Timematoidea</taxon>
        <taxon>Timematidae</taxon>
        <taxon>Timema</taxon>
    </lineage>
</organism>
<feature type="binding site" evidence="8">
    <location>
        <position position="270"/>
    </location>
    <ligand>
        <name>ATP</name>
        <dbReference type="ChEBI" id="CHEBI:30616"/>
    </ligand>
</feature>
<evidence type="ECO:0000259" key="10">
    <source>
        <dbReference type="PROSITE" id="PS50011"/>
    </source>
</evidence>
<feature type="domain" description="Cyclic nucleotide-binding" evidence="11">
    <location>
        <begin position="220"/>
        <end position="268"/>
    </location>
</feature>
<keyword evidence="2" id="KW-0645">Protease</keyword>
<dbReference type="Pfam" id="PF05577">
    <property type="entry name" value="Peptidase_S28"/>
    <property type="match status" value="1"/>
</dbReference>
<gene>
    <name evidence="12" type="ORF">TSIB3V08_LOCUS9177</name>
</gene>
<comment type="similarity">
    <text evidence="1">Belongs to the peptidase S28 family.</text>
</comment>
<dbReference type="GO" id="GO:0005524">
    <property type="term" value="F:ATP binding"/>
    <property type="evidence" value="ECO:0007669"/>
    <property type="project" value="UniProtKB-UniRule"/>
</dbReference>
<dbReference type="GO" id="GO:0008239">
    <property type="term" value="F:dipeptidyl-peptidase activity"/>
    <property type="evidence" value="ECO:0007669"/>
    <property type="project" value="TreeGrafter"/>
</dbReference>
<evidence type="ECO:0000256" key="2">
    <source>
        <dbReference type="ARBA" id="ARBA00022670"/>
    </source>
</evidence>
<protein>
    <submittedName>
        <fullName evidence="12">Uncharacterized protein</fullName>
    </submittedName>
</protein>
<dbReference type="InterPro" id="IPR042269">
    <property type="entry name" value="Ser_carbopepase_S28_SKS"/>
</dbReference>
<dbReference type="InterPro" id="IPR008984">
    <property type="entry name" value="SMAD_FHA_dom_sf"/>
</dbReference>
<dbReference type="Gene3D" id="3.40.50.1820">
    <property type="entry name" value="alpha/beta hydrolase"/>
    <property type="match status" value="1"/>
</dbReference>
<sequence length="1217" mass="137782">MAPVYSAHTTSLVLTDSSQLTSDSSEKKSNLCLYFSRVVTLRQVNPAHKPFFITLRQVNPTHKLCFITLRQVNPAHKQCFFTLRQVNLARKLCFFTLRQWGALAPTLRHTYDNIHAYYIYLDFLPKAHLEHFFTGKSYSIGTSTKNNIVITKAQLEDDSSYNELDRQQFKIKKKDEAVYLKNGTKKNMYINGEKKLSAGNKEEIKHNDIISVLRPRLKMFVYLDNGAVEAASYPDDIKERYVVSSLIGRGAFGEVSLIFEKKSCRKYAMKKISKKSSFLKYTDLEVKILREVNHPLIIHMEYIRDTPETLYIIMDFIEGGDLNSRLQPVLTLTESRTKLIFYQLALAVQYLHDKRIAHRDLKPLNILLTSDRPECLIKVTDFGVSKIEANTWLRTQIGSRLYNAPEVLNAHNKPYTNKVDVWSIDNIYQILNGCLPFQFIDEILRGEYKFKPMVLRRISPLASELVRKMLVVDPTKRIDINEIISQSWLQDEVMKNKLSNLLAAEAQRQQQPPTVLQVNRPGPAIRSVPDKSKPASPAGKIKPPLLDGKGMQDLITNSAPKDVRGNIPAKDIKINSPAHDIKLNNQVQVIRRNSPAQDVIKNDILKNRRNSGAKDVRRNSAAQDIIKNEIVQDIRRNSGAKDVRRNSAAQDIVKNKIVQDIRRNSASKDSERNSAEQDVIKNGIEKDVKRNSIVQNVRRNSIAQDVRRNSAVPNDQVDVPNQLQLRRFFKRRAAMCLLRAPWVVVLILLLAECSTIPPPQVISSKAIPTVSQAWKSNPYITEGWFDQKLDHFDPADNTTWKQRYFRNRQYHAEGGPVFIFVNGEEQSTSAATWVQDGEMISLAKDYNATAFLLEHRFYGKSRPTLDTSTESLRYLTVEQTLADLAYFIVNLLQGKLGLGGSKVIVFGRSYSANLATWARLKYPHLVHGAVASSAPVWAKTEFYGQMPVFSEYFDGVALALEHYSPDCVSTIRVATTAMKSLLSTEGGADNLTTYFNLCSPLNASKEFDVYALFNNVASSLASAVQYNTPITAAKDSIASACNRLTNSSFGDTPLDRYSNMMRIILGSTSCLMVDMESVLLQYQNTSWDSKVVISGSRQWMYQTCTQLGYYQTSKSGLQPFGEGMFPMEYKLYMCEGIFGENLSYIDDDVNISLIRFNKHLLEAGVSHTNMMYGALRPRVSNVVFIHGTVDPWNYLGVRESPDLGVHTVIIQGNAGHL</sequence>
<evidence type="ECO:0000256" key="3">
    <source>
        <dbReference type="ARBA" id="ARBA00022729"/>
    </source>
</evidence>
<dbReference type="PROSITE" id="PS50042">
    <property type="entry name" value="CNMP_BINDING_3"/>
    <property type="match status" value="1"/>
</dbReference>
<evidence type="ECO:0000313" key="12">
    <source>
        <dbReference type="EMBL" id="CAD7265132.1"/>
    </source>
</evidence>
<evidence type="ECO:0000256" key="5">
    <source>
        <dbReference type="ARBA" id="ARBA00022801"/>
    </source>
</evidence>
<evidence type="ECO:0000256" key="7">
    <source>
        <dbReference type="ARBA" id="ARBA00023180"/>
    </source>
</evidence>
<dbReference type="SUPFAM" id="SSF53474">
    <property type="entry name" value="alpha/beta-Hydrolases"/>
    <property type="match status" value="1"/>
</dbReference>
<reference evidence="12" key="1">
    <citation type="submission" date="2020-11" db="EMBL/GenBank/DDBJ databases">
        <authorList>
            <person name="Tran Van P."/>
        </authorList>
    </citation>
    <scope>NUCLEOTIDE SEQUENCE</scope>
</reference>
<keyword evidence="3" id="KW-0732">Signal</keyword>
<dbReference type="Gene3D" id="1.10.510.10">
    <property type="entry name" value="Transferase(Phosphotransferase) domain 1"/>
    <property type="match status" value="1"/>
</dbReference>
<dbReference type="SUPFAM" id="SSF49879">
    <property type="entry name" value="SMAD/FHA domain"/>
    <property type="match status" value="1"/>
</dbReference>
<keyword evidence="7" id="KW-0325">Glycoprotein</keyword>
<dbReference type="InterPro" id="IPR008271">
    <property type="entry name" value="Ser/Thr_kinase_AS"/>
</dbReference>
<keyword evidence="6 8" id="KW-0067">ATP-binding</keyword>
<dbReference type="SMART" id="SM00220">
    <property type="entry name" value="S_TKc"/>
    <property type="match status" value="1"/>
</dbReference>
<dbReference type="PANTHER" id="PTHR11010:SF5">
    <property type="entry name" value="RE36938P-RELATED"/>
    <property type="match status" value="1"/>
</dbReference>
<dbReference type="InterPro" id="IPR000595">
    <property type="entry name" value="cNMP-bd_dom"/>
</dbReference>